<sequence>MHDSTQQVERGTADVVPAARRRIDAAVVLVCVAVAAVVGAVVAFSLYRPVPASLATAAAPVTVPLVPEQLADTRSVNLAVELGEPASLSAPLSGTVTGSACAPGSALASGQRTFTIDQSPIVNLHTETPLWRDLSVGAKGADVEALQRELARLGHDVAETGRFDRRTWAAWDRLVEQAGGETEYGTFALSQAMWLPAAEVTAAACPVQLGQVVERGTAVATLPSALLSGAVKSYPAGLVPGARKLVVDSTDVEIDRNGRLTVDGVAALSATDALARYAQSPDDEALQAELVLVAPVTVYPVPPSAVAMTGEKTGCLQPTSGAPVPVTVVSSKLGRSYVTFESDSGPVADEALARPERSLTCT</sequence>
<evidence type="ECO:0000256" key="1">
    <source>
        <dbReference type="SAM" id="Phobius"/>
    </source>
</evidence>
<organism evidence="2 3">
    <name type="scientific">Leifsonia shinshuensis</name>
    <dbReference type="NCBI Taxonomy" id="150026"/>
    <lineage>
        <taxon>Bacteria</taxon>
        <taxon>Bacillati</taxon>
        <taxon>Actinomycetota</taxon>
        <taxon>Actinomycetes</taxon>
        <taxon>Micrococcales</taxon>
        <taxon>Microbacteriaceae</taxon>
        <taxon>Leifsonia</taxon>
    </lineage>
</organism>
<feature type="transmembrane region" description="Helical" evidence="1">
    <location>
        <begin position="26"/>
        <end position="47"/>
    </location>
</feature>
<dbReference type="RefSeq" id="WP_179607217.1">
    <property type="nucleotide sequence ID" value="NZ_BAABEH010000001.1"/>
</dbReference>
<keyword evidence="1" id="KW-0472">Membrane</keyword>
<gene>
    <name evidence="2" type="ORF">HNR13_003112</name>
</gene>
<keyword evidence="1" id="KW-0812">Transmembrane</keyword>
<evidence type="ECO:0000313" key="2">
    <source>
        <dbReference type="EMBL" id="NYJ24825.1"/>
    </source>
</evidence>
<name>A0A853D275_9MICO</name>
<proteinExistence type="predicted"/>
<evidence type="ECO:0000313" key="3">
    <source>
        <dbReference type="Proteomes" id="UP000578352"/>
    </source>
</evidence>
<protein>
    <recommendedName>
        <fullName evidence="4">Peptidoglycan-binding protein</fullName>
    </recommendedName>
</protein>
<accession>A0A853D275</accession>
<dbReference type="InterPro" id="IPR036366">
    <property type="entry name" value="PGBDSf"/>
</dbReference>
<keyword evidence="1" id="KW-1133">Transmembrane helix</keyword>
<dbReference type="AlphaFoldDB" id="A0A853D275"/>
<evidence type="ECO:0008006" key="4">
    <source>
        <dbReference type="Google" id="ProtNLM"/>
    </source>
</evidence>
<dbReference type="Gene3D" id="1.10.101.10">
    <property type="entry name" value="PGBD-like superfamily/PGBD"/>
    <property type="match status" value="1"/>
</dbReference>
<reference evidence="2 3" key="1">
    <citation type="submission" date="2020-07" db="EMBL/GenBank/DDBJ databases">
        <title>Sequencing the genomes of 1000 actinobacteria strains.</title>
        <authorList>
            <person name="Klenk H.-P."/>
        </authorList>
    </citation>
    <scope>NUCLEOTIDE SEQUENCE [LARGE SCALE GENOMIC DNA]</scope>
    <source>
        <strain evidence="2 3">DSM 15165</strain>
    </source>
</reference>
<dbReference type="Proteomes" id="UP000578352">
    <property type="component" value="Unassembled WGS sequence"/>
</dbReference>
<comment type="caution">
    <text evidence="2">The sequence shown here is derived from an EMBL/GenBank/DDBJ whole genome shotgun (WGS) entry which is preliminary data.</text>
</comment>
<dbReference type="EMBL" id="JACCFL010000001">
    <property type="protein sequence ID" value="NYJ24825.1"/>
    <property type="molecule type" value="Genomic_DNA"/>
</dbReference>